<dbReference type="OrthoDB" id="1274006at2"/>
<dbReference type="Proteomes" id="UP000199438">
    <property type="component" value="Unassembled WGS sequence"/>
</dbReference>
<sequence>MKKLSVLFAILFTAITYGQKTINDYKYVIVPEKYEFSKEKNQYQLNALTKFLLEKYGFSTVMKSEEKPKELQSNNCLALEADVENNSGLFVTKLVLQLKDCYGNVIYATEEGRSREKDYKNAYHEALRDAFTSLEDLDYTYSEDPVVAEAPKKQASKQAKAIATAEVSNTPEEEVEVVEENEVNKDDAIEAVIDGTFYTNDNAVYFLEENQSGYGFYQKGMAEPFAMLIKSDGSDNFIYNSLTKQGMAYFSKTGDLIVEIFDRQAGKTVKTTYRLQD</sequence>
<accession>A0A1I1K444</accession>
<dbReference type="AlphaFoldDB" id="A0A1I1K444"/>
<dbReference type="EMBL" id="FOKV01000005">
    <property type="protein sequence ID" value="SFC55002.1"/>
    <property type="molecule type" value="Genomic_DNA"/>
</dbReference>
<dbReference type="STRING" id="1334022.SAMN04487907_105190"/>
<dbReference type="RefSeq" id="WP_092543189.1">
    <property type="nucleotide sequence ID" value="NZ_FOKV01000005.1"/>
</dbReference>
<keyword evidence="2" id="KW-1185">Reference proteome</keyword>
<reference evidence="2" key="1">
    <citation type="submission" date="2016-10" db="EMBL/GenBank/DDBJ databases">
        <authorList>
            <person name="Varghese N."/>
            <person name="Submissions S."/>
        </authorList>
    </citation>
    <scope>NUCLEOTIDE SEQUENCE [LARGE SCALE GENOMIC DNA]</scope>
    <source>
        <strain evidence="2">DSM 24499</strain>
    </source>
</reference>
<organism evidence="1 2">
    <name type="scientific">Zunongwangia mangrovi</name>
    <dbReference type="NCBI Taxonomy" id="1334022"/>
    <lineage>
        <taxon>Bacteria</taxon>
        <taxon>Pseudomonadati</taxon>
        <taxon>Bacteroidota</taxon>
        <taxon>Flavobacteriia</taxon>
        <taxon>Flavobacteriales</taxon>
        <taxon>Flavobacteriaceae</taxon>
        <taxon>Zunongwangia</taxon>
    </lineage>
</organism>
<proteinExistence type="predicted"/>
<protein>
    <submittedName>
        <fullName evidence="1">Uncharacterized protein</fullName>
    </submittedName>
</protein>
<name>A0A1I1K444_9FLAO</name>
<evidence type="ECO:0000313" key="2">
    <source>
        <dbReference type="Proteomes" id="UP000199438"/>
    </source>
</evidence>
<gene>
    <name evidence="1" type="ORF">SAMN04487907_105190</name>
</gene>
<evidence type="ECO:0000313" key="1">
    <source>
        <dbReference type="EMBL" id="SFC55002.1"/>
    </source>
</evidence>